<protein>
    <submittedName>
        <fullName evidence="1">Uncharacterized protein</fullName>
    </submittedName>
</protein>
<sequence>MAPAFLGWHHPPKPTHHRYRHAYQKAIPQVATPEHRAKTCRKMSTCLDPRGDCGIDAMLYVTCGPGILRETSSLQHAPLRLGWRGVSPVLVVRDPEGDPWIEGSGIKGLRRVSRCSGDTFSHSWT</sequence>
<reference evidence="2" key="2">
    <citation type="journal article" date="2009" name="Genome Res.">
        <title>Comparative genomic analyses of the human fungal pathogens Coccidioides and their relatives.</title>
        <authorList>
            <person name="Sharpton T.J."/>
            <person name="Stajich J.E."/>
            <person name="Rounsley S.D."/>
            <person name="Gardner M.J."/>
            <person name="Wortman J.R."/>
            <person name="Jordar V.S."/>
            <person name="Maiti R."/>
            <person name="Kodira C.D."/>
            <person name="Neafsey D.E."/>
            <person name="Zeng Q."/>
            <person name="Hung C.-Y."/>
            <person name="McMahan C."/>
            <person name="Muszewska A."/>
            <person name="Grynberg M."/>
            <person name="Mandel M.A."/>
            <person name="Kellner E.M."/>
            <person name="Barker B.M."/>
            <person name="Galgiani J.N."/>
            <person name="Orbach M.J."/>
            <person name="Kirkland T.N."/>
            <person name="Cole G.T."/>
            <person name="Henn M.R."/>
            <person name="Birren B.W."/>
            <person name="Taylor J.W."/>
        </authorList>
    </citation>
    <scope>NUCLEOTIDE SEQUENCE [LARGE SCALE GENOMIC DNA]</scope>
    <source>
        <strain evidence="2">RMSCC 3488</strain>
    </source>
</reference>
<accession>A0A0J6I3T5</accession>
<dbReference type="EMBL" id="DS268109">
    <property type="protein sequence ID" value="KMM66037.1"/>
    <property type="molecule type" value="Genomic_DNA"/>
</dbReference>
<reference evidence="2" key="3">
    <citation type="journal article" date="2010" name="Genome Res.">
        <title>Population genomic sequencing of Coccidioides fungi reveals recent hybridization and transposon control.</title>
        <authorList>
            <person name="Neafsey D.E."/>
            <person name="Barker B.M."/>
            <person name="Sharpton T.J."/>
            <person name="Stajich J.E."/>
            <person name="Park D.J."/>
            <person name="Whiston E."/>
            <person name="Hung C.-Y."/>
            <person name="McMahan C."/>
            <person name="White J."/>
            <person name="Sykes S."/>
            <person name="Heiman D."/>
            <person name="Young S."/>
            <person name="Zeng Q."/>
            <person name="Abouelleil A."/>
            <person name="Aftuck L."/>
            <person name="Bessette D."/>
            <person name="Brown A."/>
            <person name="FitzGerald M."/>
            <person name="Lui A."/>
            <person name="Macdonald J.P."/>
            <person name="Priest M."/>
            <person name="Orbach M.J."/>
            <person name="Galgiani J.N."/>
            <person name="Kirkland T.N."/>
            <person name="Cole G.T."/>
            <person name="Birren B.W."/>
            <person name="Henn M.R."/>
            <person name="Taylor J.W."/>
            <person name="Rounsley S.D."/>
        </authorList>
    </citation>
    <scope>NUCLEOTIDE SEQUENCE [LARGE SCALE GENOMIC DNA]</scope>
    <source>
        <strain evidence="2">RMSCC 3488</strain>
    </source>
</reference>
<reference evidence="1 2" key="1">
    <citation type="submission" date="2007-06" db="EMBL/GenBank/DDBJ databases">
        <title>The Genome Sequence of Coccidioides posadasii RMSCC_3488.</title>
        <authorList>
            <consortium name="Coccidioides Genome Resources Consortium"/>
            <consortium name="The Broad Institute Genome Sequencing Platform"/>
            <person name="Henn M.R."/>
            <person name="Sykes S."/>
            <person name="Young S."/>
            <person name="Jaffe D."/>
            <person name="Berlin A."/>
            <person name="Alvarez P."/>
            <person name="Butler J."/>
            <person name="Gnerre S."/>
            <person name="Grabherr M."/>
            <person name="Mauceli E."/>
            <person name="Brockman W."/>
            <person name="Kodira C."/>
            <person name="Alvarado L."/>
            <person name="Zeng Q."/>
            <person name="Crawford M."/>
            <person name="Antoine C."/>
            <person name="Devon K."/>
            <person name="Galgiani J."/>
            <person name="Orsborn K."/>
            <person name="Lewis M.L."/>
            <person name="Nusbaum C."/>
            <person name="Galagan J."/>
            <person name="Birren B."/>
        </authorList>
    </citation>
    <scope>NUCLEOTIDE SEQUENCE [LARGE SCALE GENOMIC DNA]</scope>
    <source>
        <strain evidence="1 2">RMSCC 3488</strain>
    </source>
</reference>
<gene>
    <name evidence="1" type="ORF">CPAG_02377</name>
</gene>
<dbReference type="Proteomes" id="UP000054567">
    <property type="component" value="Unassembled WGS sequence"/>
</dbReference>
<organism evidence="1 2">
    <name type="scientific">Coccidioides posadasii RMSCC 3488</name>
    <dbReference type="NCBI Taxonomy" id="454284"/>
    <lineage>
        <taxon>Eukaryota</taxon>
        <taxon>Fungi</taxon>
        <taxon>Dikarya</taxon>
        <taxon>Ascomycota</taxon>
        <taxon>Pezizomycotina</taxon>
        <taxon>Eurotiomycetes</taxon>
        <taxon>Eurotiomycetidae</taxon>
        <taxon>Onygenales</taxon>
        <taxon>Onygenaceae</taxon>
        <taxon>Coccidioides</taxon>
    </lineage>
</organism>
<evidence type="ECO:0000313" key="1">
    <source>
        <dbReference type="EMBL" id="KMM66037.1"/>
    </source>
</evidence>
<proteinExistence type="predicted"/>
<dbReference type="VEuPathDB" id="FungiDB:CPAG_02377"/>
<name>A0A0J6I3T5_COCPO</name>
<evidence type="ECO:0000313" key="2">
    <source>
        <dbReference type="Proteomes" id="UP000054567"/>
    </source>
</evidence>
<dbReference type="AlphaFoldDB" id="A0A0J6I3T5"/>